<reference evidence="1" key="1">
    <citation type="submission" date="2017-04" db="EMBL/GenBank/DDBJ databases">
        <authorList>
            <person name="Varghese N."/>
            <person name="Submissions S."/>
        </authorList>
    </citation>
    <scope>NUCLEOTIDE SEQUENCE</scope>
    <source>
        <strain evidence="1">WTE2008</strain>
    </source>
</reference>
<keyword evidence="1" id="KW-0378">Hydrolase</keyword>
<protein>
    <submittedName>
        <fullName evidence="1">Single-stranded-DNA-specific exonuclease</fullName>
    </submittedName>
</protein>
<keyword evidence="1" id="KW-0540">Nuclease</keyword>
<organism evidence="1 2">
    <name type="scientific">Aristaeella lactis</name>
    <dbReference type="NCBI Taxonomy" id="3046383"/>
    <lineage>
        <taxon>Bacteria</taxon>
        <taxon>Bacillati</taxon>
        <taxon>Bacillota</taxon>
        <taxon>Clostridia</taxon>
        <taxon>Eubacteriales</taxon>
        <taxon>Aristaeellaceae</taxon>
        <taxon>Aristaeella</taxon>
    </lineage>
</organism>
<accession>A0AC61PNM6</accession>
<dbReference type="Proteomes" id="UP000192328">
    <property type="component" value="Unassembled WGS sequence"/>
</dbReference>
<evidence type="ECO:0000313" key="2">
    <source>
        <dbReference type="Proteomes" id="UP000192328"/>
    </source>
</evidence>
<comment type="caution">
    <text evidence="1">The sequence shown here is derived from an EMBL/GenBank/DDBJ whole genome shotgun (WGS) entry which is preliminary data.</text>
</comment>
<sequence length="553" mass="59628">MTHTRFISRCASSAPSFPDTPPWLSSLLSARGIRTEEEAARFMNPSLTDLHDPFLLPGMAETVNLLREAIVSGKTILVYGDYDADGICAASILMEVLHEEGASLAYRIPSRHTEGYGLNADAVREIAGKAQLLITVDCGISNVAEVDLAKELGLTVIITDHHQPPEVLPKADVVMDPLLGNYPFPYLCGAGVALKICQALQGMAGVEKRLDLAALATVADIVPLQDENRIIVREGLKRMETTSRPGLKALLENAGVQPPVTADHLAFRLGPRLNAAGRLGDAKLGVHLLLTPDPAKAANIAGLLEEANRTRQNLEREMTSAALSQLSLDELANAHVIIVSGEDWNPGLIGLTAGRLCERFHLPVIALSVHGDTATGSCRSIPGVNIYKMLSACGDLLERFGGHEQAAGLNVKTDLIPQLRERLEKEISAAAPEECFLPSMEYDLMVPFRVWTPETLALLDRLEPFGCGNPPPLFLLQGAEVQSLRRVGKDSSHLKLTVLDADLTVVDGIAFSLGEVADEAPAVLDLLYRPVRNDFRGRVSIEAQVACINNSEL</sequence>
<keyword evidence="1" id="KW-0269">Exonuclease</keyword>
<keyword evidence="2" id="KW-1185">Reference proteome</keyword>
<name>A0AC61PNM6_9FIRM</name>
<proteinExistence type="predicted"/>
<dbReference type="EMBL" id="FWXZ01000005">
    <property type="protein sequence ID" value="SMC77527.1"/>
    <property type="molecule type" value="Genomic_DNA"/>
</dbReference>
<evidence type="ECO:0000313" key="1">
    <source>
        <dbReference type="EMBL" id="SMC77527.1"/>
    </source>
</evidence>
<gene>
    <name evidence="1" type="ORF">SAMN06297397_2464</name>
</gene>